<name>A0A9W7ZWP3_9FUNG</name>
<comment type="caution">
    <text evidence="7">The sequence shown here is derived from an EMBL/GenBank/DDBJ whole genome shotgun (WGS) entry which is preliminary data.</text>
</comment>
<dbReference type="InterPro" id="IPR011993">
    <property type="entry name" value="PH-like_dom_sf"/>
</dbReference>
<feature type="compositionally biased region" description="Polar residues" evidence="3">
    <location>
        <begin position="169"/>
        <end position="178"/>
    </location>
</feature>
<dbReference type="Pfam" id="PF15405">
    <property type="entry name" value="PH_5"/>
    <property type="match status" value="1"/>
</dbReference>
<accession>A0A9W7ZWP3</accession>
<feature type="compositionally biased region" description="Polar residues" evidence="3">
    <location>
        <begin position="1088"/>
        <end position="1101"/>
    </location>
</feature>
<dbReference type="InterPro" id="IPR001180">
    <property type="entry name" value="CNH_dom"/>
</dbReference>
<evidence type="ECO:0000256" key="3">
    <source>
        <dbReference type="SAM" id="MobiDB-lite"/>
    </source>
</evidence>
<dbReference type="SMART" id="SM00036">
    <property type="entry name" value="CNH"/>
    <property type="match status" value="1"/>
</dbReference>
<dbReference type="PANTHER" id="PTHR46572">
    <property type="entry name" value="RHO1 GDP-GTP EXCHANGE PROTEIN 1-RELATED"/>
    <property type="match status" value="1"/>
</dbReference>
<dbReference type="Gene3D" id="1.20.900.10">
    <property type="entry name" value="Dbl homology (DH) domain"/>
    <property type="match status" value="1"/>
</dbReference>
<evidence type="ECO:0000259" key="6">
    <source>
        <dbReference type="PROSITE" id="PS50219"/>
    </source>
</evidence>
<feature type="compositionally biased region" description="Low complexity" evidence="3">
    <location>
        <begin position="117"/>
        <end position="126"/>
    </location>
</feature>
<dbReference type="SUPFAM" id="SSF48065">
    <property type="entry name" value="DBL homology domain (DH-domain)"/>
    <property type="match status" value="1"/>
</dbReference>
<proteinExistence type="predicted"/>
<dbReference type="PANTHER" id="PTHR46572:SF2">
    <property type="entry name" value="RHO1 GDP-GTP EXCHANGE PROTEIN 1-RELATED"/>
    <property type="match status" value="1"/>
</dbReference>
<feature type="region of interest" description="Disordered" evidence="3">
    <location>
        <begin position="25"/>
        <end position="226"/>
    </location>
</feature>
<dbReference type="PROSITE" id="PS50010">
    <property type="entry name" value="DH_2"/>
    <property type="match status" value="1"/>
</dbReference>
<dbReference type="InterPro" id="IPR000591">
    <property type="entry name" value="DEP_dom"/>
</dbReference>
<evidence type="ECO:0000259" key="4">
    <source>
        <dbReference type="PROSITE" id="PS50010"/>
    </source>
</evidence>
<feature type="compositionally biased region" description="Polar residues" evidence="3">
    <location>
        <begin position="72"/>
        <end position="83"/>
    </location>
</feature>
<keyword evidence="1" id="KW-0597">Phosphoprotein</keyword>
<evidence type="ECO:0000313" key="8">
    <source>
        <dbReference type="Proteomes" id="UP001150538"/>
    </source>
</evidence>
<feature type="compositionally biased region" description="Polar residues" evidence="3">
    <location>
        <begin position="399"/>
        <end position="417"/>
    </location>
</feature>
<dbReference type="CDD" id="cd00160">
    <property type="entry name" value="RhoGEF"/>
    <property type="match status" value="1"/>
</dbReference>
<dbReference type="SMART" id="SM00233">
    <property type="entry name" value="PH"/>
    <property type="match status" value="1"/>
</dbReference>
<feature type="compositionally biased region" description="Polar residues" evidence="3">
    <location>
        <begin position="1115"/>
        <end position="1156"/>
    </location>
</feature>
<feature type="compositionally biased region" description="Polar residues" evidence="3">
    <location>
        <begin position="333"/>
        <end position="361"/>
    </location>
</feature>
<feature type="compositionally biased region" description="Low complexity" evidence="3">
    <location>
        <begin position="208"/>
        <end position="218"/>
    </location>
</feature>
<dbReference type="InterPro" id="IPR041675">
    <property type="entry name" value="PH_5"/>
</dbReference>
<feature type="region of interest" description="Disordered" evidence="3">
    <location>
        <begin position="241"/>
        <end position="425"/>
    </location>
</feature>
<dbReference type="InterPro" id="IPR052233">
    <property type="entry name" value="Rho-type_GEFs"/>
</dbReference>
<dbReference type="Pfam" id="PF00780">
    <property type="entry name" value="CNH"/>
    <property type="match status" value="1"/>
</dbReference>
<dbReference type="InterPro" id="IPR035899">
    <property type="entry name" value="DBL_dom_sf"/>
</dbReference>
<sequence length="1545" mass="173612">MNPQIQPNSTTNNYYVDRQANTVRKVLPHPPGGHSTVRQPVRRSADLVPLRQSTSSAASDGGSNYHLVQGESYASQPANNQYYQPPYKEPHGIQAPLQTPPHPPQSPTFNKSRKLQRLSSSSNRSSTGTPPVLAVSSEPYGGGVPSQPNLVSVHDVSSRYRRPYGPRTMQGTQGTTQDYYKPIGQGRSGYPTLPRMDIRPPQYHHHQQQQQQQQPQQYGPVPPNLQVSTNVRQQRERDFAMMMGQSRRPVTANRDDSSDSFKATGPSPSRYDAPYGKRSESPSLQYTNDAPYRDPIYQNNHGSATLKHYNTTSRISYDRYTPTDKQQQQQQQPRSAYPSSTVRGGSAYTQSQQALPQQPVFSTKRLPSRTYPNPDKLVLPQIPSQPYPQMGSKTVGRMASSQMQGSYRNVSTNSRSTPDLDMSSMRDTLSDISHELDGHQTIPSPRDVATFRMGSSSNLSLQQPSSPTMQSPVRTSSQYHARIRRSSRLQDYASDTDSMLETQSSYGEKLEDKPAPETHHKLRRTRSTLSRISSVFREKGSAGNDSDSKPSSSSSTKGGFPTSEKQISSLRSVSEQNLAMYVERDAENIPPVPSLPNAAIDSASSLPPHLQNIKPVNPALLSQIAVRFVEVIIPALSTNRKNDIEYPNSFSGKDAIDAIGAIIKSNDRMLSMSIGRSLGAQSLFRDIIFENQLEDYNHSLYAFSDEVLESQGKTVDAGSGTGDMSDNSPLPIYISGVMTTFAKCYSPICGKDGKCYSLICPNRPEQYRALGQIGDPSGQLSRNKITGWSGTMPKWILETVSKKEINRQEAIFEIINNEKEYVGDLTTVRDMVMRPLHNSDIITPQRRTRFIASVFKNILVILAANSALEADLVKRQKENPFFDRIGDIFLKHVNNFECYIEYSANHVYSKHFLELETSRNKPLSDFIQAVSKEPRFRRLPVSSFLFNPCQKVVRYNLLLSNVLKNTPESHPDRELIPLAMERLSDICTRLNLETGKSENRLNLLKIAELLVCKPPERNELDLMNDSRQLIRSQMMKKRSGVEATEIMVFLLDHMVMMCKVKRGRNKEPIEYRIYKRLIPLQMLTVSTPEGFSTTRPNNPIRRNSLGGFGGKDPQGVTSASSDSKLSNSISTAPSVGDTKANTLPNRTTDPVTYDNQQANGKFTYPITFTYLGRQGGSYTLALDSSSSPRDWFNSIETQRSNILSKTRRFELIQIAPSFPAYNKINCSGVFDRGRCVVLGTDHGVYVGIAKKPRSFLLLKTLKHDRVQQIEVIEKHNCLLLLADKERTLYSYPLDVLAIARTGDQNTIKPRKLQKNVSFFRFGVCLDRDTLCSVKSKNIPQATTIKVFHPITNNDISSRRTFGRLIPRENISGDIWRSFRDCYIGAEATSLHFLKSKLCIGCNRGFEVIDLASLNPQTLLDPVDESLNFVLKRDNVRPISFFRVQEGEYLLCYDEFAFYVNRNGQRARPNWIIHWEGEPTAFAFHYPYILAFDNSFIEIRHVESGQMVQVIITGNCRALSTEPSATLCASSPSLTDPQEVYLVRHT</sequence>
<feature type="compositionally biased region" description="Basic and acidic residues" evidence="3">
    <location>
        <begin position="508"/>
        <end position="519"/>
    </location>
</feature>
<dbReference type="SMART" id="SM00325">
    <property type="entry name" value="RhoGEF"/>
    <property type="match status" value="1"/>
</dbReference>
<dbReference type="InterPro" id="IPR000219">
    <property type="entry name" value="DH_dom"/>
</dbReference>
<dbReference type="EMBL" id="JANBPU010000180">
    <property type="protein sequence ID" value="KAJ1914785.1"/>
    <property type="molecule type" value="Genomic_DNA"/>
</dbReference>
<dbReference type="PROSITE" id="PS50186">
    <property type="entry name" value="DEP"/>
    <property type="match status" value="1"/>
</dbReference>
<protein>
    <submittedName>
        <fullName evidence="7">RHO1 GDP-GTP exchange protein 2</fullName>
    </submittedName>
</protein>
<dbReference type="OrthoDB" id="2272012at2759"/>
<feature type="compositionally biased region" description="Polar residues" evidence="3">
    <location>
        <begin position="493"/>
        <end position="506"/>
    </location>
</feature>
<gene>
    <name evidence="7" type="primary">ROM2_1</name>
    <name evidence="7" type="ORF">H4219_004630</name>
</gene>
<dbReference type="Pfam" id="PF00621">
    <property type="entry name" value="RhoGEF"/>
    <property type="match status" value="1"/>
</dbReference>
<feature type="domain" description="DH" evidence="4">
    <location>
        <begin position="806"/>
        <end position="993"/>
    </location>
</feature>
<feature type="compositionally biased region" description="Low complexity" evidence="3">
    <location>
        <begin position="456"/>
        <end position="467"/>
    </location>
</feature>
<keyword evidence="2" id="KW-0344">Guanine-nucleotide releasing factor</keyword>
<keyword evidence="8" id="KW-1185">Reference proteome</keyword>
<feature type="compositionally biased region" description="Polar residues" evidence="3">
    <location>
        <begin position="297"/>
        <end position="315"/>
    </location>
</feature>
<dbReference type="InterPro" id="IPR001849">
    <property type="entry name" value="PH_domain"/>
</dbReference>
<dbReference type="Proteomes" id="UP001150538">
    <property type="component" value="Unassembled WGS sequence"/>
</dbReference>
<evidence type="ECO:0000256" key="1">
    <source>
        <dbReference type="ARBA" id="ARBA00022553"/>
    </source>
</evidence>
<evidence type="ECO:0000256" key="2">
    <source>
        <dbReference type="ARBA" id="ARBA00022658"/>
    </source>
</evidence>
<feature type="domain" description="CNH" evidence="6">
    <location>
        <begin position="1221"/>
        <end position="1525"/>
    </location>
</feature>
<dbReference type="PROSITE" id="PS50219">
    <property type="entry name" value="CNH"/>
    <property type="match status" value="1"/>
</dbReference>
<dbReference type="GO" id="GO:0035556">
    <property type="term" value="P:intracellular signal transduction"/>
    <property type="evidence" value="ECO:0007669"/>
    <property type="project" value="InterPro"/>
</dbReference>
<reference evidence="7" key="1">
    <citation type="submission" date="2022-07" db="EMBL/GenBank/DDBJ databases">
        <title>Phylogenomic reconstructions and comparative analyses of Kickxellomycotina fungi.</title>
        <authorList>
            <person name="Reynolds N.K."/>
            <person name="Stajich J.E."/>
            <person name="Barry K."/>
            <person name="Grigoriev I.V."/>
            <person name="Crous P."/>
            <person name="Smith M.E."/>
        </authorList>
    </citation>
    <scope>NUCLEOTIDE SEQUENCE</scope>
    <source>
        <strain evidence="7">NBRC 100468</strain>
    </source>
</reference>
<evidence type="ECO:0000313" key="7">
    <source>
        <dbReference type="EMBL" id="KAJ1914785.1"/>
    </source>
</evidence>
<evidence type="ECO:0000259" key="5">
    <source>
        <dbReference type="PROSITE" id="PS50186"/>
    </source>
</evidence>
<feature type="domain" description="DEP" evidence="5">
    <location>
        <begin position="620"/>
        <end position="705"/>
    </location>
</feature>
<feature type="region of interest" description="Disordered" evidence="3">
    <location>
        <begin position="1088"/>
        <end position="1156"/>
    </location>
</feature>
<feature type="compositionally biased region" description="Polar residues" evidence="3">
    <location>
        <begin position="51"/>
        <end position="62"/>
    </location>
</feature>
<dbReference type="SUPFAM" id="SSF50729">
    <property type="entry name" value="PH domain-like"/>
    <property type="match status" value="1"/>
</dbReference>
<feature type="compositionally biased region" description="Polar residues" evidence="3">
    <location>
        <begin position="468"/>
        <end position="479"/>
    </location>
</feature>
<organism evidence="7 8">
    <name type="scientific">Mycoemilia scoparia</name>
    <dbReference type="NCBI Taxonomy" id="417184"/>
    <lineage>
        <taxon>Eukaryota</taxon>
        <taxon>Fungi</taxon>
        <taxon>Fungi incertae sedis</taxon>
        <taxon>Zoopagomycota</taxon>
        <taxon>Kickxellomycotina</taxon>
        <taxon>Kickxellomycetes</taxon>
        <taxon>Kickxellales</taxon>
        <taxon>Kickxellaceae</taxon>
        <taxon>Mycoemilia</taxon>
    </lineage>
</organism>
<dbReference type="GO" id="GO:0005085">
    <property type="term" value="F:guanyl-nucleotide exchange factor activity"/>
    <property type="evidence" value="ECO:0007669"/>
    <property type="project" value="UniProtKB-KW"/>
</dbReference>
<feature type="compositionally biased region" description="Low complexity" evidence="3">
    <location>
        <begin position="549"/>
        <end position="563"/>
    </location>
</feature>
<feature type="region of interest" description="Disordered" evidence="3">
    <location>
        <begin position="456"/>
        <end position="571"/>
    </location>
</feature>
<dbReference type="Gene3D" id="2.30.29.30">
    <property type="entry name" value="Pleckstrin-homology domain (PH domain)/Phosphotyrosine-binding domain (PTB)"/>
    <property type="match status" value="1"/>
</dbReference>